<sequence>MERESMNKRLREELEELRFGGQEDVVRRTHPRSWSDRLLALWNKELELPVVPLGLSFVILLAVAAASQLRSSDDGSEAADNRRELVEVGGNTYWKDDYERAVAAIENKDQG</sequence>
<keyword evidence="2" id="KW-1185">Reference proteome</keyword>
<gene>
    <name evidence="1" type="ORF">DFP98_12599</name>
</gene>
<comment type="caution">
    <text evidence="1">The sequence shown here is derived from an EMBL/GenBank/DDBJ whole genome shotgun (WGS) entry which is preliminary data.</text>
</comment>
<accession>A0A3D9IP59</accession>
<proteinExistence type="predicted"/>
<dbReference type="AlphaFoldDB" id="A0A3D9IP59"/>
<evidence type="ECO:0000313" key="2">
    <source>
        <dbReference type="Proteomes" id="UP000256977"/>
    </source>
</evidence>
<dbReference type="Proteomes" id="UP000256977">
    <property type="component" value="Unassembled WGS sequence"/>
</dbReference>
<dbReference type="EMBL" id="QRDZ01000025">
    <property type="protein sequence ID" value="RED63552.1"/>
    <property type="molecule type" value="Genomic_DNA"/>
</dbReference>
<evidence type="ECO:0000313" key="1">
    <source>
        <dbReference type="EMBL" id="RED63552.1"/>
    </source>
</evidence>
<reference evidence="1 2" key="1">
    <citation type="submission" date="2018-07" db="EMBL/GenBank/DDBJ databases">
        <title>Genomic Encyclopedia of Type Strains, Phase III (KMG-III): the genomes of soil and plant-associated and newly described type strains.</title>
        <authorList>
            <person name="Whitman W."/>
        </authorList>
    </citation>
    <scope>NUCLEOTIDE SEQUENCE [LARGE SCALE GENOMIC DNA]</scope>
    <source>
        <strain evidence="1 2">CECT 7287</strain>
    </source>
</reference>
<organism evidence="1 2">
    <name type="scientific">Cohnella phaseoli</name>
    <dbReference type="NCBI Taxonomy" id="456490"/>
    <lineage>
        <taxon>Bacteria</taxon>
        <taxon>Bacillati</taxon>
        <taxon>Bacillota</taxon>
        <taxon>Bacilli</taxon>
        <taxon>Bacillales</taxon>
        <taxon>Paenibacillaceae</taxon>
        <taxon>Cohnella</taxon>
    </lineage>
</organism>
<name>A0A3D9IP59_9BACL</name>
<protein>
    <submittedName>
        <fullName evidence="1">Uncharacterized protein</fullName>
    </submittedName>
</protein>